<evidence type="ECO:0000313" key="4">
    <source>
        <dbReference type="EMBL" id="PNH26466.1"/>
    </source>
</evidence>
<feature type="compositionally biased region" description="Basic residues" evidence="2">
    <location>
        <begin position="23"/>
        <end position="32"/>
    </location>
</feature>
<evidence type="ECO:0008006" key="10">
    <source>
        <dbReference type="Google" id="ProtNLM"/>
    </source>
</evidence>
<sequence>MANERDTIHVASDGEGGNGGVRRQLRSTRKPSNKVVDNRSIDNEVIDDEHINDEATEGQARNEPTDDVEITERRANRRGTKPTVRRPISGTLGGQPDGRALLRAMEKQMELQTKIMRKVLEESQSQSTRIEELQNEVEKLRKALHATTNETQSLRASIETVTTTIAGQDRSGPSYADIARMPQAGQLSNTRQATMTTPPTPIDMVFCTIDTSRMEDEQGEQLTPGAIRTLTEGEVRVDQSQSKWRCLAVTKDPKKPRIRIACRNEQEHAMVKQLVEAKLPRGARMLRDELYPVKVDYVSRMVVLDEANTIRSGAAEEIGKENDVQVAKVGWLSNRDVPKAYGSMVMYLTKRADAERLLAEGYAYAGGQSGRTKVFESRPRLDQCYNCQQMGRGHKAHQCDRPQVCGKCAKEGHHHSACNETILKCVPCGGPHASFSRNCKKLYPSLNE</sequence>
<feature type="compositionally biased region" description="Basic residues" evidence="2">
    <location>
        <begin position="75"/>
        <end position="84"/>
    </location>
</feature>
<dbReference type="EMBL" id="MPSH01000068">
    <property type="protein sequence ID" value="PNH26386.1"/>
    <property type="molecule type" value="Genomic_DNA"/>
</dbReference>
<dbReference type="EMBL" id="MPSH01000004">
    <property type="protein sequence ID" value="PNH35192.1"/>
    <property type="molecule type" value="Genomic_DNA"/>
</dbReference>
<accession>A0AA44W7J2</accession>
<evidence type="ECO:0000313" key="3">
    <source>
        <dbReference type="EMBL" id="PNH26386.1"/>
    </source>
</evidence>
<evidence type="ECO:0000256" key="2">
    <source>
        <dbReference type="SAM" id="MobiDB-lite"/>
    </source>
</evidence>
<evidence type="ECO:0000256" key="1">
    <source>
        <dbReference type="SAM" id="Coils"/>
    </source>
</evidence>
<proteinExistence type="predicted"/>
<dbReference type="EMBL" id="MPSH01000044">
    <property type="protein sequence ID" value="PNH27508.1"/>
    <property type="molecule type" value="Genomic_DNA"/>
</dbReference>
<feature type="region of interest" description="Disordered" evidence="2">
    <location>
        <begin position="1"/>
        <end position="97"/>
    </location>
</feature>
<dbReference type="EMBL" id="MPSH01000065">
    <property type="protein sequence ID" value="PNH26466.1"/>
    <property type="molecule type" value="Genomic_DNA"/>
</dbReference>
<reference evidence="3 9" key="1">
    <citation type="submission" date="2017-12" db="EMBL/GenBank/DDBJ databases">
        <title>Comparative genomics yields insights into virulence evolution of Verticillium dahliae.</title>
        <authorList>
            <person name="Fan R."/>
            <person name="Armitage A.D."/>
            <person name="Cascant-Lopez E."/>
            <person name="Sobczyk M."/>
            <person name="Cockerton H.M."/>
            <person name="Harrison R.J."/>
        </authorList>
    </citation>
    <scope>NUCLEOTIDE SEQUENCE [LARGE SCALE GENOMIC DNA]</scope>
    <source>
        <strain evidence="3 9">12008</strain>
    </source>
</reference>
<evidence type="ECO:0000313" key="9">
    <source>
        <dbReference type="Proteomes" id="UP000236305"/>
    </source>
</evidence>
<dbReference type="EMBL" id="MPSH01000013">
    <property type="protein sequence ID" value="PNH32167.1"/>
    <property type="molecule type" value="Genomic_DNA"/>
</dbReference>
<dbReference type="AlphaFoldDB" id="A0AA44W7J2"/>
<evidence type="ECO:0000313" key="7">
    <source>
        <dbReference type="EMBL" id="PNH33626.1"/>
    </source>
</evidence>
<gene>
    <name evidence="4" type="ORF">BJF96_g10222</name>
    <name evidence="3" type="ORF">BJF96_g10312</name>
    <name evidence="8" type="ORF">BJF96_g1934</name>
    <name evidence="7" type="ORF">BJF96_g3288</name>
    <name evidence="6" type="ORF">BJF96_g4407</name>
    <name evidence="5" type="ORF">BJF96_g9202</name>
</gene>
<dbReference type="Proteomes" id="UP000236305">
    <property type="component" value="Unassembled WGS sequence"/>
</dbReference>
<feature type="coiled-coil region" evidence="1">
    <location>
        <begin position="102"/>
        <end position="150"/>
    </location>
</feature>
<organism evidence="3 9">
    <name type="scientific">Verticillium dahliae</name>
    <name type="common">Verticillium wilt</name>
    <dbReference type="NCBI Taxonomy" id="27337"/>
    <lineage>
        <taxon>Eukaryota</taxon>
        <taxon>Fungi</taxon>
        <taxon>Dikarya</taxon>
        <taxon>Ascomycota</taxon>
        <taxon>Pezizomycotina</taxon>
        <taxon>Sordariomycetes</taxon>
        <taxon>Hypocreomycetidae</taxon>
        <taxon>Glomerellales</taxon>
        <taxon>Plectosphaerellaceae</taxon>
        <taxon>Verticillium</taxon>
    </lineage>
</organism>
<dbReference type="EMBL" id="MPSH01000008">
    <property type="protein sequence ID" value="PNH33626.1"/>
    <property type="molecule type" value="Genomic_DNA"/>
</dbReference>
<evidence type="ECO:0000313" key="5">
    <source>
        <dbReference type="EMBL" id="PNH27508.1"/>
    </source>
</evidence>
<feature type="compositionally biased region" description="Basic and acidic residues" evidence="2">
    <location>
        <begin position="36"/>
        <end position="53"/>
    </location>
</feature>
<evidence type="ECO:0000313" key="8">
    <source>
        <dbReference type="EMBL" id="PNH35192.1"/>
    </source>
</evidence>
<name>A0AA44W7J2_VERDA</name>
<keyword evidence="1" id="KW-0175">Coiled coil</keyword>
<evidence type="ECO:0000313" key="6">
    <source>
        <dbReference type="EMBL" id="PNH32167.1"/>
    </source>
</evidence>
<comment type="caution">
    <text evidence="3">The sequence shown here is derived from an EMBL/GenBank/DDBJ whole genome shotgun (WGS) entry which is preliminary data.</text>
</comment>
<protein>
    <recommendedName>
        <fullName evidence="10">CCHC-type domain-containing protein</fullName>
    </recommendedName>
</protein>